<dbReference type="VEuPathDB" id="TriTrypDB:LPAL13_340016600"/>
<dbReference type="eggNOG" id="KOG1208">
    <property type="taxonomic scope" value="Eukaryota"/>
</dbReference>
<dbReference type="PRINTS" id="PR00080">
    <property type="entry name" value="SDRFAMILY"/>
</dbReference>
<dbReference type="GO" id="GO:0016616">
    <property type="term" value="F:oxidoreductase activity, acting on the CH-OH group of donors, NAD or NADP as acceptor"/>
    <property type="evidence" value="ECO:0007669"/>
    <property type="project" value="InterPro"/>
</dbReference>
<organism evidence="5 6">
    <name type="scientific">Leishmania panamensis</name>
    <dbReference type="NCBI Taxonomy" id="5679"/>
    <lineage>
        <taxon>Eukaryota</taxon>
        <taxon>Discoba</taxon>
        <taxon>Euglenozoa</taxon>
        <taxon>Kinetoplastea</taxon>
        <taxon>Metakinetoplastina</taxon>
        <taxon>Trypanosomatida</taxon>
        <taxon>Trypanosomatidae</taxon>
        <taxon>Leishmaniinae</taxon>
        <taxon>Leishmania</taxon>
        <taxon>Leishmania guyanensis species complex</taxon>
    </lineage>
</organism>
<name>A0A088S0M2_LEIPA</name>
<keyword evidence="2" id="KW-0521">NADP</keyword>
<evidence type="ECO:0000256" key="1">
    <source>
        <dbReference type="ARBA" id="ARBA00006484"/>
    </source>
</evidence>
<dbReference type="OrthoDB" id="47007at2759"/>
<dbReference type="Proteomes" id="UP000063063">
    <property type="component" value="Chromosome 34"/>
</dbReference>
<sequence length="254" mass="28153">MSSPRRVALVTGANRGIGFATARRLGELGFKVLLGARDAKRGEEAVNTLRKDKLDVDLLLMTPTDPASVEAAAQKVEVDYKRLDVLINNAGLMDFDNKVFPLNIQRMRDEFEINFFATVDITNNFLPLMLRSSEAPRLVFVSTPLGTHETVDRPQNKYAHPKLTAYKCTKSAVNMYAHNLAKYLEKHSEEAGGSAASAKVNCCYPGYVQTDMCFNSTEAHFTPYEGAETSVWLATLPTDGPTGGFYHRGQKLPW</sequence>
<dbReference type="VEuPathDB" id="TriTrypDB:LPMP_341100"/>
<evidence type="ECO:0000313" key="6">
    <source>
        <dbReference type="Proteomes" id="UP000063063"/>
    </source>
</evidence>
<dbReference type="PANTHER" id="PTHR43963:SF6">
    <property type="entry name" value="CHAIN DEHYDROGENASE FAMILY PROTEIN, PUTATIVE (AFU_ORTHOLOGUE AFUA_3G15350)-RELATED"/>
    <property type="match status" value="1"/>
</dbReference>
<dbReference type="EMBL" id="CP009403">
    <property type="protein sequence ID" value="AIO01736.1"/>
    <property type="molecule type" value="Genomic_DNA"/>
</dbReference>
<protein>
    <submittedName>
        <fullName evidence="5">Short chain dehydrogenase, putative</fullName>
    </submittedName>
</protein>
<dbReference type="InterPro" id="IPR045313">
    <property type="entry name" value="CBR1-like"/>
</dbReference>
<dbReference type="PANTHER" id="PTHR43963">
    <property type="entry name" value="CARBONYL REDUCTASE 1-RELATED"/>
    <property type="match status" value="1"/>
</dbReference>
<evidence type="ECO:0000313" key="5">
    <source>
        <dbReference type="EMBL" id="AIO01736.1"/>
    </source>
</evidence>
<dbReference type="RefSeq" id="XP_010702536.1">
    <property type="nucleotide sequence ID" value="XM_010704234.1"/>
</dbReference>
<dbReference type="KEGG" id="lpan:LPMP_341100"/>
<evidence type="ECO:0000256" key="3">
    <source>
        <dbReference type="ARBA" id="ARBA00023002"/>
    </source>
</evidence>
<dbReference type="PRINTS" id="PR00081">
    <property type="entry name" value="GDHRDH"/>
</dbReference>
<dbReference type="Pfam" id="PF00106">
    <property type="entry name" value="adh_short"/>
    <property type="match status" value="1"/>
</dbReference>
<dbReference type="InterPro" id="IPR036291">
    <property type="entry name" value="NAD(P)-bd_dom_sf"/>
</dbReference>
<proteinExistence type="inferred from homology"/>
<comment type="similarity">
    <text evidence="1 4">Belongs to the short-chain dehydrogenases/reductases (SDR) family.</text>
</comment>
<accession>A0A088S0M2</accession>
<dbReference type="AlphaFoldDB" id="A0A088S0M2"/>
<dbReference type="CDD" id="cd05324">
    <property type="entry name" value="carb_red_PTCR-like_SDR_c"/>
    <property type="match status" value="1"/>
</dbReference>
<keyword evidence="6" id="KW-1185">Reference proteome</keyword>
<dbReference type="Gene3D" id="3.40.50.720">
    <property type="entry name" value="NAD(P)-binding Rossmann-like Domain"/>
    <property type="match status" value="1"/>
</dbReference>
<dbReference type="SUPFAM" id="SSF51735">
    <property type="entry name" value="NAD(P)-binding Rossmann-fold domains"/>
    <property type="match status" value="1"/>
</dbReference>
<evidence type="ECO:0000256" key="2">
    <source>
        <dbReference type="ARBA" id="ARBA00022857"/>
    </source>
</evidence>
<reference evidence="5 6" key="1">
    <citation type="journal article" date="2015" name="Sci. Rep.">
        <title>The genome of Leishmania panamensis: insights into genomics of the L. (Viannia) subgenus.</title>
        <authorList>
            <person name="Llanes A."/>
            <person name="Restrepo C.M."/>
            <person name="Vecchio G.D."/>
            <person name="Anguizola F.J."/>
            <person name="Lleonart R."/>
        </authorList>
    </citation>
    <scope>NUCLEOTIDE SEQUENCE [LARGE SCALE GENOMIC DNA]</scope>
    <source>
        <strain evidence="5 6">MHOM/PA/94/PSC-1</strain>
    </source>
</reference>
<gene>
    <name evidence="5" type="ORF">LPMP_341100</name>
</gene>
<keyword evidence="3" id="KW-0560">Oxidoreductase</keyword>
<dbReference type="GeneID" id="22578615"/>
<evidence type="ECO:0000256" key="4">
    <source>
        <dbReference type="RuleBase" id="RU000363"/>
    </source>
</evidence>
<dbReference type="InterPro" id="IPR002347">
    <property type="entry name" value="SDR_fam"/>
</dbReference>